<comment type="caution">
    <text evidence="2">The sequence shown here is derived from an EMBL/GenBank/DDBJ whole genome shotgun (WGS) entry which is preliminary data.</text>
</comment>
<evidence type="ECO:0000259" key="1">
    <source>
        <dbReference type="PROSITE" id="PS50983"/>
    </source>
</evidence>
<protein>
    <submittedName>
        <fullName evidence="2">ABC-type Fe3+-hydroxamate transport system, periplasmic component</fullName>
    </submittedName>
</protein>
<accession>A0A084EEF2</accession>
<feature type="domain" description="Fe/B12 periplasmic-binding" evidence="1">
    <location>
        <begin position="43"/>
        <end position="286"/>
    </location>
</feature>
<dbReference type="Proteomes" id="UP000028534">
    <property type="component" value="Unassembled WGS sequence"/>
</dbReference>
<dbReference type="GO" id="GO:0071281">
    <property type="term" value="P:cellular response to iron ion"/>
    <property type="evidence" value="ECO:0007669"/>
    <property type="project" value="TreeGrafter"/>
</dbReference>
<organism evidence="2 3">
    <name type="scientific">Sphingobium yanoikuyae</name>
    <name type="common">Sphingomonas yanoikuyae</name>
    <dbReference type="NCBI Taxonomy" id="13690"/>
    <lineage>
        <taxon>Bacteria</taxon>
        <taxon>Pseudomonadati</taxon>
        <taxon>Pseudomonadota</taxon>
        <taxon>Alphaproteobacteria</taxon>
        <taxon>Sphingomonadales</taxon>
        <taxon>Sphingomonadaceae</taxon>
        <taxon>Sphingobium</taxon>
    </lineage>
</organism>
<dbReference type="PANTHER" id="PTHR30535">
    <property type="entry name" value="VITAMIN B12-BINDING PROTEIN"/>
    <property type="match status" value="1"/>
</dbReference>
<dbReference type="SUPFAM" id="SSF53807">
    <property type="entry name" value="Helical backbone' metal receptor"/>
    <property type="match status" value="1"/>
</dbReference>
<dbReference type="AlphaFoldDB" id="A0A084EEF2"/>
<dbReference type="STRING" id="13690.AX777_08295"/>
<dbReference type="RefSeq" id="WP_037521933.1">
    <property type="nucleotide sequence ID" value="NZ_JGVR01000034.1"/>
</dbReference>
<evidence type="ECO:0000313" key="2">
    <source>
        <dbReference type="EMBL" id="KEZ16344.1"/>
    </source>
</evidence>
<dbReference type="InterPro" id="IPR002491">
    <property type="entry name" value="ABC_transptr_periplasmic_BD"/>
</dbReference>
<dbReference type="EMBL" id="JGVR01000034">
    <property type="protein sequence ID" value="KEZ16344.1"/>
    <property type="molecule type" value="Genomic_DNA"/>
</dbReference>
<dbReference type="eggNOG" id="COG0614">
    <property type="taxonomic scope" value="Bacteria"/>
</dbReference>
<name>A0A084EEF2_SPHYA</name>
<dbReference type="InterPro" id="IPR050902">
    <property type="entry name" value="ABC_Transporter_SBP"/>
</dbReference>
<proteinExistence type="predicted"/>
<dbReference type="Pfam" id="PF01497">
    <property type="entry name" value="Peripla_BP_2"/>
    <property type="match status" value="1"/>
</dbReference>
<sequence>MRIFAPIGPGKGMIALVIALIGGATLWAATAHQTASAGKRPQRIVSLNLCADQLLVALADRDQIAGLTHNAGDRQMSAVAAVTKGLPILDGSAEQILATNPDLVIGMPARRNPAIAILKAQHYPAVDLKSADSYADIVASIRTVAQATGHADRGEAMIARMDRELAALPRAPKPKVAAYYQRRGYMTGTGTLVDDLMTRAGLRNLAADLGKPAIAQVSLEEMVAARPDYLIVESATDRITDQGTEMLHHPVLRDIPRISLPQAWTVCGGPAYVQAARALSQAVSAR</sequence>
<dbReference type="PATRIC" id="fig|13690.10.peg.4360"/>
<gene>
    <name evidence="2" type="ORF">CP98_04237</name>
</gene>
<evidence type="ECO:0000313" key="3">
    <source>
        <dbReference type="Proteomes" id="UP000028534"/>
    </source>
</evidence>
<dbReference type="PANTHER" id="PTHR30535:SF34">
    <property type="entry name" value="MOLYBDATE-BINDING PROTEIN MOLA"/>
    <property type="match status" value="1"/>
</dbReference>
<reference evidence="2 3" key="1">
    <citation type="submission" date="2014-03" db="EMBL/GenBank/DDBJ databases">
        <title>Genome sequence of Sphingobium yanoikuyae B1.</title>
        <authorList>
            <person name="Gan H.M."/>
            <person name="Gan H.Y."/>
            <person name="Savka M.A."/>
        </authorList>
    </citation>
    <scope>NUCLEOTIDE SEQUENCE [LARGE SCALE GENOMIC DNA]</scope>
    <source>
        <strain evidence="2 3">B1</strain>
    </source>
</reference>
<dbReference type="Gene3D" id="3.40.50.1980">
    <property type="entry name" value="Nitrogenase molybdenum iron protein domain"/>
    <property type="match status" value="2"/>
</dbReference>
<dbReference type="PROSITE" id="PS50983">
    <property type="entry name" value="FE_B12_PBP"/>
    <property type="match status" value="1"/>
</dbReference>